<dbReference type="Pfam" id="PF08637">
    <property type="entry name" value="NCA2"/>
    <property type="match status" value="1"/>
</dbReference>
<accession>A0A0H5RA29</accession>
<evidence type="ECO:0000256" key="1">
    <source>
        <dbReference type="ARBA" id="ARBA00004225"/>
    </source>
</evidence>
<evidence type="ECO:0000256" key="6">
    <source>
        <dbReference type="SAM" id="MobiDB-lite"/>
    </source>
</evidence>
<comment type="subcellular location">
    <subcellularLocation>
        <location evidence="1">Mitochondrion membrane</location>
        <topology evidence="1">Multi-pass membrane protein</topology>
    </subcellularLocation>
</comment>
<sequence>MDDTDIDNDDMSFLDSPSPLYRNSDSSGRDTGVSTWQDAILTELTKQAPVSPAAASLLDAIEELAESLSSPHSTSMNPGSLSALICGVLDRQRGSGIELLLSETLVSDSITIIAMQSTRWLLRHLMDYYLDILLGIWPDIQFWKGRLRVRKPLRDLLEQGPLNWFRPFFGFIGNQNRPISPVQYRHRPDYPHLILRSFRTGIKPLISNVNLSGRIDIQEKVGRLCDLKKILLNRAGLLHHHSFRLSRTQSPSLEEWLGSILDLYRICVEDEPPEGRTATDALSMLNDILVALPEMDRRFTISRNELRRPGHFQRHWLAYTISGFAAMYACRKIYVHQTKLGSLVRSGVKCSHDFWLEHVSIPVRAIHKRLVRPRLPQLKRGEVLQERRTLEVMLREFGTEQIERNPKLIPPGMSKERFIEVIKQRAAVGEMTMVLDSYRSEVAKPIYALAAGDLLRCILIQLQKLKVDLEGSLLELDDMLEQNEITLELAAIVPAILMAVPIILLILYPASKRIKADTTSHRVIKRSVQSIHRLLICNYTSQTAAGYETIQDSGKILTHVHQIGKRAIHLRGQKFMPHSAFLLLRKDIKRLVSLDFTIEQKRQLVKRMYNVHPFLAM</sequence>
<dbReference type="PANTHER" id="PTHR28234">
    <property type="entry name" value="NUCLEAR CONTROL OF ATPASE PROTEIN 2"/>
    <property type="match status" value="1"/>
</dbReference>
<dbReference type="GO" id="GO:0005741">
    <property type="term" value="C:mitochondrial outer membrane"/>
    <property type="evidence" value="ECO:0007669"/>
    <property type="project" value="TreeGrafter"/>
</dbReference>
<dbReference type="EMBL" id="HACM01010090">
    <property type="protein sequence ID" value="CRZ10532.1"/>
    <property type="molecule type" value="Transcribed_RNA"/>
</dbReference>
<dbReference type="PANTHER" id="PTHR28234:SF1">
    <property type="entry name" value="NUCLEAR CONTROL OF ATPASE PROTEIN 2"/>
    <property type="match status" value="1"/>
</dbReference>
<dbReference type="InterPro" id="IPR013946">
    <property type="entry name" value="NCA2-like"/>
</dbReference>
<evidence type="ECO:0000313" key="8">
    <source>
        <dbReference type="EMBL" id="CRZ10532.1"/>
    </source>
</evidence>
<evidence type="ECO:0000256" key="5">
    <source>
        <dbReference type="ARBA" id="ARBA00023136"/>
    </source>
</evidence>
<name>A0A0H5RA29_9EUKA</name>
<keyword evidence="3 7" id="KW-1133">Transmembrane helix</keyword>
<evidence type="ECO:0000256" key="4">
    <source>
        <dbReference type="ARBA" id="ARBA00023128"/>
    </source>
</evidence>
<evidence type="ECO:0000256" key="2">
    <source>
        <dbReference type="ARBA" id="ARBA00022692"/>
    </source>
</evidence>
<evidence type="ECO:0000256" key="3">
    <source>
        <dbReference type="ARBA" id="ARBA00022989"/>
    </source>
</evidence>
<protein>
    <submittedName>
        <fullName evidence="8">Uncharacterized protein</fullName>
    </submittedName>
</protein>
<evidence type="ECO:0000256" key="7">
    <source>
        <dbReference type="SAM" id="Phobius"/>
    </source>
</evidence>
<proteinExistence type="predicted"/>
<feature type="compositionally biased region" description="Acidic residues" evidence="6">
    <location>
        <begin position="1"/>
        <end position="12"/>
    </location>
</feature>
<feature type="transmembrane region" description="Helical" evidence="7">
    <location>
        <begin position="489"/>
        <end position="508"/>
    </location>
</feature>
<keyword evidence="2 7" id="KW-0812">Transmembrane</keyword>
<feature type="region of interest" description="Disordered" evidence="6">
    <location>
        <begin position="1"/>
        <end position="32"/>
    </location>
</feature>
<keyword evidence="4" id="KW-0496">Mitochondrion</keyword>
<organism evidence="8">
    <name type="scientific">Spongospora subterranea</name>
    <dbReference type="NCBI Taxonomy" id="70186"/>
    <lineage>
        <taxon>Eukaryota</taxon>
        <taxon>Sar</taxon>
        <taxon>Rhizaria</taxon>
        <taxon>Endomyxa</taxon>
        <taxon>Phytomyxea</taxon>
        <taxon>Plasmodiophorida</taxon>
        <taxon>Plasmodiophoridae</taxon>
        <taxon>Spongospora</taxon>
    </lineage>
</organism>
<dbReference type="AlphaFoldDB" id="A0A0H5RA29"/>
<reference evidence="8" key="1">
    <citation type="submission" date="2015-04" db="EMBL/GenBank/DDBJ databases">
        <title>The genome sequence of the plant pathogenic Rhizarian Plasmodiophora brassicae reveals insights in its biotrophic life cycle and the origin of chitin synthesis.</title>
        <authorList>
            <person name="Schwelm A."/>
            <person name="Fogelqvist J."/>
            <person name="Knaust A."/>
            <person name="Julke S."/>
            <person name="Lilja T."/>
            <person name="Dhandapani V."/>
            <person name="Bonilla-Rosso G."/>
            <person name="Karlsson M."/>
            <person name="Shevchenko A."/>
            <person name="Choi S.R."/>
            <person name="Kim H.G."/>
            <person name="Park J.Y."/>
            <person name="Lim Y.P."/>
            <person name="Ludwig-Muller J."/>
            <person name="Dixelius C."/>
        </authorList>
    </citation>
    <scope>NUCLEOTIDE SEQUENCE</scope>
    <source>
        <tissue evidence="8">Potato root galls</tissue>
    </source>
</reference>
<keyword evidence="5 7" id="KW-0472">Membrane</keyword>